<feature type="region of interest" description="Disordered" evidence="1">
    <location>
        <begin position="3809"/>
        <end position="3849"/>
    </location>
</feature>
<feature type="compositionally biased region" description="Basic and acidic residues" evidence="1">
    <location>
        <begin position="2780"/>
        <end position="2789"/>
    </location>
</feature>
<evidence type="ECO:0000313" key="3">
    <source>
        <dbReference type="EMBL" id="CAE8609174.1"/>
    </source>
</evidence>
<evidence type="ECO:0000313" key="4">
    <source>
        <dbReference type="Proteomes" id="UP000654075"/>
    </source>
</evidence>
<organism evidence="3 4">
    <name type="scientific">Polarella glacialis</name>
    <name type="common">Dinoflagellate</name>
    <dbReference type="NCBI Taxonomy" id="89957"/>
    <lineage>
        <taxon>Eukaryota</taxon>
        <taxon>Sar</taxon>
        <taxon>Alveolata</taxon>
        <taxon>Dinophyceae</taxon>
        <taxon>Suessiales</taxon>
        <taxon>Suessiaceae</taxon>
        <taxon>Polarella</taxon>
    </lineage>
</organism>
<feature type="region of interest" description="Disordered" evidence="1">
    <location>
        <begin position="1525"/>
        <end position="1553"/>
    </location>
</feature>
<dbReference type="InterPro" id="IPR040099">
    <property type="entry name" value="ZZEF1"/>
</dbReference>
<dbReference type="OrthoDB" id="6020050at2759"/>
<feature type="non-terminal residue" evidence="3">
    <location>
        <position position="1"/>
    </location>
</feature>
<proteinExistence type="predicted"/>
<sequence length="4661" mass="495312">ATLRKLHGLQGTTPSAGSQPLPRHLADSLEGLNSFLCGVARLLMAPSQEAQAFPLDIGSADLRATATTCLPAQLAAAELAIEELTGPSDLSDTVFSLPEPPLPEVVAEILSGTGRGEALVCELHGRGSLAVSSSLSPPSHRSLMPLSSSPSSPSSSPMDRRSVGPVQRAAFAAAVLCGGPDAWEAAAEDPSAASSAACWRAAEAFVNLRVRPAKQAIAAEHGDVASFEAEVADQIAWLVKHVLWSDHLAASSLPQSARLLGRAVTAPTRAAEAMVRRKLLIDPLPQPSCSPSTSASSGTRGNDAEGMRPRLGSTESMYLDLSKDFSEGSGHALSGAQLQVLALTAAAYSEASEAASDRPLQAAAARTGGQGAGVNSLIAAAASQRHCAVGRRLGLRLLRFLVRRAAESEGLVMMLPALQAALEPTLLQPLLGVAQAGSSWRRSVLAELAGVLRDVHGASGGRRAESSGASEVAEALSLSFLCLPLPRADLEPIFGSLLGGLPVLALGASQGLGQCCARAALLVLRAYLGGQGRGGPALAALLGQVASLLDASVAKLLKAEDSTGTQPLQPPFPLASSITEPLEIDWDFGPFGRLCPRALDISAIQKMLCLEASPEEANLDEHLFSLSLREIRRLRASGVLHAGAASSLLLRLPQVCKAGSKAEDGISVDPLEAAQVFRAGKGEQSQPLPHSGSSGSCVAALTLLRPVADLLLSEVPGIAEKLLRVADQNFGLPACLAICLYFRLPLADEQVASHAPRLLSMLGEAERLAQLQPGQPTLVPQGRGCRRGALAFSSLLSTQLASRSSALAAAVHGSITDFGEAAKAALRLIGGPMCCAACHMQILGTLSGRSMVVGTDVRQVAVLALDGPSDAPAVQWVPWSVLQGPVSNTSRGAIWGENIVGTLQKFVRQQLAGEREIPKSSSWQKRSMPRSDSSANSGLSDECFAQPIKHQQQQQQQWVPSLDLLRALAAVLPSSPCWDMSIVSDVVRELDELAATGVNDLSSGLHIEFIEHRCALLRLALLDAEPQLEPTLEDSGNGKASTCDLDGAASNSVTLPEAAASCVSNLGYDASSVPSVSSSDATLSVPEALSQGAEWRGRYKLKRHTNTWYKAKWHMHMNLAFHPDGGLDVTVRWPKFPQPVSGRNARWNQSDESVRGSLSSNCGVSVVFEAELPAGRREGGRTRDLEVFTWRGHLHFSRGCPHLQGTATCQSSELVYEWYVVPPDPLALFRASSSLDIFGRPEEALLQPFSLMSFNSGFLGQKTEHFRSSLGLVNDDEKLDNAVLQDICGSGVSQSKGCGDKAQWPARGTPHDLAVAAVHGLKRYTHVHGPPEVTTVAKSVATSEESFGLREFTPEASVDASAVDPSSTSSGALGPGVGGAAAGVAGAAPGNARWCPLSDVLPRAAEEECGQAPPEEEPVPREEQHQQQQTERSSLISRPTGVSVTPSSSMSVGAGVWTPWPSRLTRIVEGVRAGRPLLPAPLPPRRPVTPLATVVASAASRSLGRGGTAGRSSIASIVIARRSASALGREDEREDERSGSSPASSPEEAALQKQMHLQSLATALEQEERQLRHAVLMNLLQVMLAHRPPEAPITECFREPAQREAFLRRALRLPDTETMLARFSTDFASSPELAASALTVAVEGLLSPFMAGQLSSVTVETDHQYHPNEDWAFLLQIPGASRMKVKFDCRSRTECGRDFLQFFEERDTSSGVFSKRLHCEEKLSGCYPGVFSDITVPGDKVWMRFQSDGSEQYWGLRFTLTGEGRCASASAVPFPAALRLLLATVAALPDTEQHCARILGASLLLGVSAAQPLSDEATKAVEGLCELLPEPCQWSWQSWRAALNLMGVAERAGRRQLLALLATLLSAQMGPQNALAAPGEHEPSATGVSMPPLLVLDKVRPVCAGVLLNGQATVMASSVNKALAMGPPLPSPPAFGLARAAGGCTTIAAAASAAAVLFCVRLEAGLGLASTSTEGCSFGVGLALVSGSEEAGAHGEDSPVCCDVTALALPGEELAVEVQREAAELLLVVRGRLGSVRQELDRSWASAVAVRPVLWVQGFGAAATLQAPASTASWRDAQQAAGRLLQLQRAQQLVEVCGEGGDELFGCEKTSSGRKGSERSKSPGDVFKASISALKANSDVKKNTPDISEKQGAESVNKSERRILPGLLVAKAWARQERALAHGSTGQGASVDEAAAAAEAKDEQAAVTEELRTQCVALADRSSTDIGVAGFCFSNVRELQDSDSAPSPPESRNLELRLAPQLLQVPGASALELRCKHLELPEGLQLRVTHDRLGELPVMRPLAPGSVGDGGRQHAVEFGKYLFATLDDADPASLEKSAQGGWLQVPQGWELVQSQAEVIPEVIATHCWGTEAMVLGSGDAFYTKGHEQASKAGQCLGKDKLSSREGPDGRMQYQPVRCLAPARILVRRLRPGSVGSASAPGRTEPLLLEDLALGETMLVPGSAVYVHGPGTKAPFWAAVPSAVGSEWEHSGSGGDGEAAAFSGTPQASFASSGMAVSPKRSQQDASYESYGLSLVRPQFRQLRSPQQPDSELTLCSGPWQWALSPHHRVMLVLVPDGSVRLSETTLDAMTPAELEEARQSVRVCGEGVVQPGSGWIDPAKFRLARVSGCWDCGSAGRGEGGAGAVLPKLRIELEGADDLGTASLTFEAVPGQGNPVEVRDSWLVVVSGQVSHLRWGSHAVISGGRLWLPGEVISAWPRPRSSKAAVEVQLMGITDPPAATEVRVLTADEFACDSFSNKRDSNDIPVGCDSPAGHSSTSSKPHDPSRDPSVRRSLLLAEGEYLQRVCGEGNLDGEGSMPLRLEICTNRGRRIAWPPFARNDRPFELAAPDFCEVLGFAPQVLEQHAGALGSAAGSSASGAPASSGLAGESRSAASHSSVSAQSASSAVRGKQDLLFRPLSLGRGPAFSLRRLPLDEAAYWEGFLHLGRTAVTLRCHLTALGASGTAGTGSDHLSRSFSALLIEEASSLGDGVVSTTTRVVGVLTCGEVSSSGAVRATLAGELPGLERCQQLEGRCMVDCSDPTVLASMVLVSGQLGNDSPQQVVPAGQPQQRQSQAPIRLVLRCRALEGPATTPALPAAVPEHRALNVHGRNLVFRGESHHPEKSNGSYISASSQIRDPAEPLGPVISRFLLHSAQAVWSRQLCTGGCSRQQEGDIVRVAEMLVQQLNSSGRAGGSNVVGEESESGSSGLFIGLAPRKLGSADADASAQRILQAEPMLCWPGLGSAVSWLWRSDGSIAHPLVGQQHSPLWRFGAGDRVGFAIEAQQVSFLRNGQRVHSAPRAPSSPGSGSGSGSGSEADPLPTLLVGLQRDAVLQLGGEVQHPQLLLDRLDREGDCLRRRWHHRCGDCLIPCSCRSRRCTSRSVPHASDGSSLWSPGSSATPSCGSGCSCGPGMTCHCHLSSRTVERKGKSSSSSRQEERSSGSFEGGPLEGVAQPGRADLGGWESERGKVGGPGMSRIPEAAANFHKGFTGDDRGGVRRRFRRCVHALVWLTKLVRRTFKGPASWRPCLDYFGSEGGFAERGLTLDGPVLLTSSSHSPSSDAGQLWVETSADGTAGRLARDLQENQDRGIGFVPPGCEITALKEVDGWLEVLRSPAAAAVDGCRSAWFPVEEAGRRRFVRRKELSRWMLSSRSSNPSPVASLPEQRRFGSRAVASEATTLPSGAEPFTVEALVQIPVEEIDRRLCIVAWQDCSEANRGLRVDGGLAVINGVLSSASGDLQSSRKVCDGAWHHVACTFDGVERRLYVDLELVAQDQPKVDPAAEAADGLLRPPLGAKLCAAFHSDKAGVKGAEDGGSKSSAPSTSVASAGAATGPVAPARAEGVGPAQRTAGSSATMRRLRVWKECLVPAAMKAFDVFLQEQVVDSIFRSLDIQTRGYLTVQDLEAAMDLSKALLDKFSDGEGHLSLLSWRELCERLRCAYGDAGLEGFLQACAQNLGKHGRVLQVLADEALGRELLAVLQPVPVHSWRLEAKPSDLSDTMLDCLSNQRFLRFRRQVDASQALLGSKADELIIDLADQAALQQGQDDSWANSLRATSLGAVPDSCVEQVISRCNLRELSRRHKLEQVLSWGVASGKGIEVLEPPFRSELKAPRIEELLQVASGSVEQGASGDGATKQAAELLLPVSSSAPSAVQRCCLRLSEELLQLAGEGRSENAATSAVLEDSIDRMFRATVSGMLYFRFLVILELNWSVKEDLLPFIDLAAPSSSPYGKLLSYLKPRLLGHLKYAQFQQILQRTKYEGSAPGIILNRKAAMTARERGKVDWEFRRSLTGQFMSELRKHSGSPKLFRRPWLSRFVKVQFKGEGGEGRGLAESSLFVTQSRFASCPVIADFFSISPMTAGFCVSGSHVYEADTAFLCTPETIQMHAPPQEHLVDWDTPAGSLPRWGDPVYDFTQPVPPTVPPVSLMFQSDLLAPIPEDQEEVHGRDEAPWPAMIQEELLEMMSSFQGDLKVFLQEILLDTVREVGEHLRHDVRQELLQTRLELQQQAEHEFSILEGCRDGADQRGPDTSGVCWATRSKVAPEGWRPAVMSNASVGYQAAGTYSHPLSPLSNSSVDAQLSKIRCQGEGISNGDAHETNCMEDPSNAPGHPPWEVRDMRQLPEASDIQLLKQRQEQRKDQPEESTQQRVTGCRPKLGGSVSTW</sequence>
<feature type="non-terminal residue" evidence="3">
    <location>
        <position position="4661"/>
    </location>
</feature>
<dbReference type="PROSITE" id="PS50222">
    <property type="entry name" value="EF_HAND_2"/>
    <property type="match status" value="1"/>
</dbReference>
<dbReference type="PANTHER" id="PTHR22772:SF4">
    <property type="entry name" value="ZINC FINGER ZZ-TYPE AND EF-HAND DOMAIN-CONTAINING PROTEIN 1"/>
    <property type="match status" value="1"/>
</dbReference>
<feature type="region of interest" description="Disordered" evidence="1">
    <location>
        <begin position="2138"/>
        <end position="2157"/>
    </location>
</feature>
<feature type="compositionally biased region" description="Polar residues" evidence="1">
    <location>
        <begin position="1432"/>
        <end position="1451"/>
    </location>
</feature>
<dbReference type="EMBL" id="CAJNNV010024249">
    <property type="protein sequence ID" value="CAE8609174.1"/>
    <property type="molecule type" value="Genomic_DNA"/>
</dbReference>
<dbReference type="GO" id="GO:0005509">
    <property type="term" value="F:calcium ion binding"/>
    <property type="evidence" value="ECO:0007669"/>
    <property type="project" value="InterPro"/>
</dbReference>
<evidence type="ECO:0000259" key="2">
    <source>
        <dbReference type="PROSITE" id="PS50222"/>
    </source>
</evidence>
<feature type="region of interest" description="Disordered" evidence="1">
    <location>
        <begin position="283"/>
        <end position="310"/>
    </location>
</feature>
<keyword evidence="4" id="KW-1185">Reference proteome</keyword>
<dbReference type="Pfam" id="PF13385">
    <property type="entry name" value="Laminin_G_3"/>
    <property type="match status" value="1"/>
</dbReference>
<dbReference type="PANTHER" id="PTHR22772">
    <property type="entry name" value="NOVEL ZZ TYPE ZINC FINGER DOMAIN CONTAINING PROTEIN"/>
    <property type="match status" value="1"/>
</dbReference>
<dbReference type="InterPro" id="IPR002048">
    <property type="entry name" value="EF_hand_dom"/>
</dbReference>
<feature type="compositionally biased region" description="Polar residues" evidence="1">
    <location>
        <begin position="919"/>
        <end position="939"/>
    </location>
</feature>
<name>A0A813F8N9_POLGL</name>
<feature type="compositionally biased region" description="Low complexity" evidence="1">
    <location>
        <begin position="132"/>
        <end position="157"/>
    </location>
</feature>
<feature type="compositionally biased region" description="Basic and acidic residues" evidence="1">
    <location>
        <begin position="1528"/>
        <end position="1538"/>
    </location>
</feature>
<feature type="region of interest" description="Disordered" evidence="1">
    <location>
        <begin position="2763"/>
        <end position="2789"/>
    </location>
</feature>
<feature type="region of interest" description="Disordered" evidence="1">
    <location>
        <begin position="3426"/>
        <end position="3473"/>
    </location>
</feature>
<feature type="region of interest" description="Disordered" evidence="1">
    <location>
        <begin position="917"/>
        <end position="939"/>
    </location>
</feature>
<dbReference type="Proteomes" id="UP000654075">
    <property type="component" value="Unassembled WGS sequence"/>
</dbReference>
<feature type="region of interest" description="Disordered" evidence="1">
    <location>
        <begin position="4586"/>
        <end position="4661"/>
    </location>
</feature>
<feature type="region of interest" description="Disordered" evidence="1">
    <location>
        <begin position="1406"/>
        <end position="1455"/>
    </location>
</feature>
<dbReference type="Gene3D" id="2.60.120.290">
    <property type="entry name" value="Spermadhesin, CUB domain"/>
    <property type="match status" value="1"/>
</dbReference>
<feature type="domain" description="EF-hand" evidence="2">
    <location>
        <begin position="3878"/>
        <end position="3913"/>
    </location>
</feature>
<protein>
    <recommendedName>
        <fullName evidence="2">EF-hand domain-containing protein</fullName>
    </recommendedName>
</protein>
<comment type="caution">
    <text evidence="3">The sequence shown here is derived from an EMBL/GenBank/DDBJ whole genome shotgun (WGS) entry which is preliminary data.</text>
</comment>
<feature type="compositionally biased region" description="Low complexity" evidence="1">
    <location>
        <begin position="1539"/>
        <end position="1549"/>
    </location>
</feature>
<feature type="compositionally biased region" description="Low complexity" evidence="1">
    <location>
        <begin position="3818"/>
        <end position="3838"/>
    </location>
</feature>
<feature type="region of interest" description="Disordered" evidence="1">
    <location>
        <begin position="132"/>
        <end position="163"/>
    </location>
</feature>
<dbReference type="Gene3D" id="2.60.120.200">
    <property type="match status" value="1"/>
</dbReference>
<feature type="compositionally biased region" description="Low complexity" evidence="1">
    <location>
        <begin position="287"/>
        <end position="297"/>
    </location>
</feature>
<dbReference type="InterPro" id="IPR013320">
    <property type="entry name" value="ConA-like_dom_sf"/>
</dbReference>
<reference evidence="3" key="1">
    <citation type="submission" date="2021-02" db="EMBL/GenBank/DDBJ databases">
        <authorList>
            <person name="Dougan E. K."/>
            <person name="Rhodes N."/>
            <person name="Thang M."/>
            <person name="Chan C."/>
        </authorList>
    </citation>
    <scope>NUCLEOTIDE SEQUENCE</scope>
</reference>
<gene>
    <name evidence="3" type="ORF">PGLA1383_LOCUS26996</name>
</gene>
<feature type="region of interest" description="Disordered" evidence="1">
    <location>
        <begin position="1"/>
        <end position="21"/>
    </location>
</feature>
<feature type="compositionally biased region" description="Basic and acidic residues" evidence="1">
    <location>
        <begin position="4630"/>
        <end position="4639"/>
    </location>
</feature>
<evidence type="ECO:0000256" key="1">
    <source>
        <dbReference type="SAM" id="MobiDB-lite"/>
    </source>
</evidence>
<dbReference type="InterPro" id="IPR035914">
    <property type="entry name" value="Sperma_CUB_dom_sf"/>
</dbReference>
<feature type="region of interest" description="Disordered" evidence="1">
    <location>
        <begin position="2871"/>
        <end position="2904"/>
    </location>
</feature>
<feature type="region of interest" description="Disordered" evidence="1">
    <location>
        <begin position="3292"/>
        <end position="3320"/>
    </location>
</feature>
<accession>A0A813F8N9</accession>
<dbReference type="SUPFAM" id="SSF49899">
    <property type="entry name" value="Concanavalin A-like lectins/glucanases"/>
    <property type="match status" value="1"/>
</dbReference>